<dbReference type="PANTHER" id="PTHR11130:SF0">
    <property type="entry name" value="GLUTATHIONE SYNTHETASE"/>
    <property type="match status" value="1"/>
</dbReference>
<dbReference type="SUPFAM" id="SSF52440">
    <property type="entry name" value="PreATP-grasp domain"/>
    <property type="match status" value="1"/>
</dbReference>
<keyword evidence="4 10" id="KW-0436">Ligase</keyword>
<dbReference type="GO" id="GO:0005829">
    <property type="term" value="C:cytosol"/>
    <property type="evidence" value="ECO:0007669"/>
    <property type="project" value="TreeGrafter"/>
</dbReference>
<dbReference type="GO" id="GO:0004363">
    <property type="term" value="F:glutathione synthase activity"/>
    <property type="evidence" value="ECO:0007669"/>
    <property type="project" value="UniProtKB-UniRule"/>
</dbReference>
<dbReference type="InterPro" id="IPR014709">
    <property type="entry name" value="Glutathione_synthase_C_euk"/>
</dbReference>
<feature type="domain" description="Glutathione synthase substrate-binding" evidence="14">
    <location>
        <begin position="214"/>
        <end position="315"/>
    </location>
</feature>
<evidence type="ECO:0000256" key="12">
    <source>
        <dbReference type="PIRSR" id="PIRSR001558-2"/>
    </source>
</evidence>
<keyword evidence="9 10" id="KW-0460">Magnesium</keyword>
<evidence type="ECO:0000313" key="16">
    <source>
        <dbReference type="Proteomes" id="UP000095085"/>
    </source>
</evidence>
<dbReference type="FunFam" id="3.30.1490.50:FF:000002">
    <property type="entry name" value="Glutathione synthetase"/>
    <property type="match status" value="1"/>
</dbReference>
<dbReference type="GO" id="GO:0042803">
    <property type="term" value="F:protein homodimerization activity"/>
    <property type="evidence" value="ECO:0007669"/>
    <property type="project" value="EnsemblFungi"/>
</dbReference>
<keyword evidence="16" id="KW-1185">Reference proteome</keyword>
<dbReference type="InterPro" id="IPR014049">
    <property type="entry name" value="Glutathione_synthase_N_euk"/>
</dbReference>
<evidence type="ECO:0000256" key="6">
    <source>
        <dbReference type="ARBA" id="ARBA00022723"/>
    </source>
</evidence>
<comment type="cofactor">
    <cofactor evidence="10 12">
        <name>Mg(2+)</name>
        <dbReference type="ChEBI" id="CHEBI:18420"/>
    </cofactor>
    <text evidence="10 12">Binds 1 Mg(2+) ion per subunit.</text>
</comment>
<sequence>MAPKGFPELLKEHEDELVESLLHWSLSNGLIMYPPNYAKYQANNAPITLFPTPFPKKLYENAIEVQEVFNELYVNVISKEKEWLIAKIKELSEFDQSFTGELFNIYQKILSENGGKLKQELSLGLFRSDYMINSVDETIKQIEFNTISVSFGGLSSKVGKLHQYLNNSGYYDDKYSMKYYDNEHIPISNSINKLAKGINEANYYYNDQTHNTKTVILFIIQEGERNVFDQRHIEYSLIENHQLKSYRLSLEKVQEEVVINNDKLYIKQTMDEVSVVYYRSGYGPNDYTSSKCWESRYLLEKTLAIKCPSILTQLSGTKKIQQILTNEEILKKLLPKIDTKTYNQLLSTFVKIYPLDDSEEGKYAKKIISEDSSKFVLKPQREGGGNNIYKEDIPKFLQKIDEKDWGAYILMELIHPPKYSNKIIRNDEIYNEDIISELGIFGSIIFNETTGEIKLNFESGHLLRSKFSSSNEGGVAAGFGCVDNIYLYE</sequence>
<feature type="binding site" evidence="11">
    <location>
        <position position="464"/>
    </location>
    <ligand>
        <name>substrate</name>
    </ligand>
</feature>
<dbReference type="GO" id="GO:0000287">
    <property type="term" value="F:magnesium ion binding"/>
    <property type="evidence" value="ECO:0007669"/>
    <property type="project" value="UniProtKB-UniRule"/>
</dbReference>
<dbReference type="PANTHER" id="PTHR11130">
    <property type="entry name" value="GLUTATHIONE SYNTHETASE"/>
    <property type="match status" value="1"/>
</dbReference>
<evidence type="ECO:0000313" key="15">
    <source>
        <dbReference type="EMBL" id="ODV70142.1"/>
    </source>
</evidence>
<proteinExistence type="inferred from homology"/>
<evidence type="ECO:0000256" key="13">
    <source>
        <dbReference type="PIRSR" id="PIRSR001558-3"/>
    </source>
</evidence>
<dbReference type="Gene3D" id="3.30.1490.80">
    <property type="match status" value="1"/>
</dbReference>
<feature type="binding site" evidence="11">
    <location>
        <position position="230"/>
    </location>
    <ligand>
        <name>substrate</name>
    </ligand>
</feature>
<evidence type="ECO:0000256" key="1">
    <source>
        <dbReference type="ARBA" id="ARBA00004965"/>
    </source>
</evidence>
<comment type="pathway">
    <text evidence="1 10">Sulfur metabolism; glutathione biosynthesis; glutathione from L-cysteine and L-glutamate: step 2/2.</text>
</comment>
<evidence type="ECO:0000256" key="8">
    <source>
        <dbReference type="ARBA" id="ARBA00022840"/>
    </source>
</evidence>
<dbReference type="GO" id="GO:0043295">
    <property type="term" value="F:glutathione binding"/>
    <property type="evidence" value="ECO:0007669"/>
    <property type="project" value="UniProtKB-UniRule"/>
</dbReference>
<dbReference type="Gene3D" id="1.10.1080.10">
    <property type="entry name" value="Glutathione Synthetase, Chain A, domain 3"/>
    <property type="match status" value="1"/>
</dbReference>
<dbReference type="Pfam" id="PF03917">
    <property type="entry name" value="GSH_synth_ATP"/>
    <property type="match status" value="1"/>
</dbReference>
<dbReference type="FunFam" id="3.40.50.1760:FF:000001">
    <property type="entry name" value="Glutathione synthetase"/>
    <property type="match status" value="1"/>
</dbReference>
<feature type="binding site" evidence="11">
    <location>
        <position position="466"/>
    </location>
    <ligand>
        <name>ATP</name>
        <dbReference type="ChEBI" id="CHEBI:30616"/>
    </ligand>
</feature>
<dbReference type="UniPathway" id="UPA00142">
    <property type="reaction ID" value="UER00210"/>
</dbReference>
<comment type="subunit">
    <text evidence="3">Homodimer.</text>
</comment>
<dbReference type="Gene3D" id="3.30.1490.50">
    <property type="match status" value="1"/>
</dbReference>
<comment type="catalytic activity">
    <reaction evidence="10">
        <text>gamma-L-glutamyl-L-cysteine + glycine + ATP = glutathione + ADP + phosphate + H(+)</text>
        <dbReference type="Rhea" id="RHEA:13557"/>
        <dbReference type="ChEBI" id="CHEBI:15378"/>
        <dbReference type="ChEBI" id="CHEBI:30616"/>
        <dbReference type="ChEBI" id="CHEBI:43474"/>
        <dbReference type="ChEBI" id="CHEBI:57305"/>
        <dbReference type="ChEBI" id="CHEBI:57925"/>
        <dbReference type="ChEBI" id="CHEBI:58173"/>
        <dbReference type="ChEBI" id="CHEBI:456216"/>
        <dbReference type="EC" id="6.3.2.3"/>
    </reaction>
</comment>
<dbReference type="EC" id="6.3.2.3" evidence="10"/>
<dbReference type="Gene3D" id="3.30.470.20">
    <property type="entry name" value="ATP-grasp fold, B domain"/>
    <property type="match status" value="1"/>
</dbReference>
<dbReference type="PIRSF" id="PIRSF001558">
    <property type="entry name" value="GSHase"/>
    <property type="match status" value="1"/>
</dbReference>
<dbReference type="AlphaFoldDB" id="A0A1E4RS89"/>
<keyword evidence="6 10" id="KW-0479">Metal-binding</keyword>
<dbReference type="InterPro" id="IPR016185">
    <property type="entry name" value="PreATP-grasp_dom_sf"/>
</dbReference>
<evidence type="ECO:0000256" key="7">
    <source>
        <dbReference type="ARBA" id="ARBA00022741"/>
    </source>
</evidence>
<comment type="similarity">
    <text evidence="2 10">Belongs to the eukaryotic GSH synthase family.</text>
</comment>
<feature type="binding site" evidence="11">
    <location>
        <position position="318"/>
    </location>
    <ligand>
        <name>ATP</name>
        <dbReference type="ChEBI" id="CHEBI:30616"/>
    </ligand>
</feature>
<evidence type="ECO:0000256" key="2">
    <source>
        <dbReference type="ARBA" id="ARBA00010385"/>
    </source>
</evidence>
<protein>
    <recommendedName>
        <fullName evidence="10">Glutathione synthetase</fullName>
        <shortName evidence="10">GSH-S</shortName>
        <ecNumber evidence="10">6.3.2.3</ecNumber>
    </recommendedName>
</protein>
<feature type="binding site" evidence="11">
    <location>
        <position position="389"/>
    </location>
    <ligand>
        <name>ATP</name>
        <dbReference type="ChEBI" id="CHEBI:30616"/>
    </ligand>
</feature>
<feature type="binding site" evidence="13">
    <location>
        <begin position="279"/>
        <end position="282"/>
    </location>
    <ligand>
        <name>substrate</name>
    </ligand>
</feature>
<keyword evidence="7 10" id="KW-0547">Nucleotide-binding</keyword>
<dbReference type="SUPFAM" id="SSF56059">
    <property type="entry name" value="Glutathione synthetase ATP-binding domain-like"/>
    <property type="match status" value="1"/>
</dbReference>
<dbReference type="EMBL" id="KV454538">
    <property type="protein sequence ID" value="ODV70142.1"/>
    <property type="molecule type" value="Genomic_DNA"/>
</dbReference>
<feature type="binding site" evidence="12">
    <location>
        <position position="145"/>
    </location>
    <ligand>
        <name>Mg(2+)</name>
        <dbReference type="ChEBI" id="CHEBI:18420"/>
    </ligand>
</feature>
<keyword evidence="5 10" id="KW-0317">Glutathione biosynthesis</keyword>
<dbReference type="NCBIfam" id="TIGR01986">
    <property type="entry name" value="glut_syn_euk"/>
    <property type="match status" value="1"/>
</dbReference>
<feature type="binding site" evidence="13">
    <location>
        <begin position="475"/>
        <end position="476"/>
    </location>
    <ligand>
        <name>substrate</name>
    </ligand>
</feature>
<feature type="binding site" evidence="12">
    <location>
        <position position="382"/>
    </location>
    <ligand>
        <name>Mg(2+)</name>
        <dbReference type="ChEBI" id="CHEBI:18420"/>
    </ligand>
</feature>
<feature type="binding site" evidence="11">
    <location>
        <position position="472"/>
    </location>
    <ligand>
        <name>ATP</name>
        <dbReference type="ChEBI" id="CHEBI:30616"/>
    </ligand>
</feature>
<dbReference type="InterPro" id="IPR004887">
    <property type="entry name" value="GSH_synth_subst-bd"/>
</dbReference>
<dbReference type="RefSeq" id="XP_020079209.1">
    <property type="nucleotide sequence ID" value="XM_020223924.1"/>
</dbReference>
<evidence type="ECO:0000256" key="10">
    <source>
        <dbReference type="PIRNR" id="PIRNR001558"/>
    </source>
</evidence>
<accession>A0A1E4RS89</accession>
<keyword evidence="8 10" id="KW-0067">ATP-binding</keyword>
<dbReference type="Proteomes" id="UP000095085">
    <property type="component" value="Unassembled WGS sequence"/>
</dbReference>
<evidence type="ECO:0000256" key="4">
    <source>
        <dbReference type="ARBA" id="ARBA00022598"/>
    </source>
</evidence>
<feature type="binding site" evidence="11">
    <location>
        <position position="437"/>
    </location>
    <ligand>
        <name>ATP</name>
        <dbReference type="ChEBI" id="CHEBI:30616"/>
    </ligand>
</feature>
<dbReference type="Gene3D" id="3.40.50.1760">
    <property type="entry name" value="Glutathione synthase, substrate-binding domain superfamily, eukaryotic"/>
    <property type="match status" value="1"/>
</dbReference>
<evidence type="ECO:0000259" key="14">
    <source>
        <dbReference type="Pfam" id="PF03199"/>
    </source>
</evidence>
<feature type="binding site" evidence="11">
    <location>
        <position position="127"/>
    </location>
    <ligand>
        <name>substrate</name>
    </ligand>
</feature>
<dbReference type="GO" id="GO:0005524">
    <property type="term" value="F:ATP binding"/>
    <property type="evidence" value="ECO:0007669"/>
    <property type="project" value="UniProtKB-UniRule"/>
</dbReference>
<dbReference type="STRING" id="984485.A0A1E4RS89"/>
<evidence type="ECO:0000256" key="5">
    <source>
        <dbReference type="ARBA" id="ARBA00022684"/>
    </source>
</evidence>
<feature type="binding site" evidence="11">
    <location>
        <begin position="411"/>
        <end position="414"/>
    </location>
    <ligand>
        <name>ATP</name>
        <dbReference type="ChEBI" id="CHEBI:30616"/>
    </ligand>
</feature>
<dbReference type="OrthoDB" id="2020073at2759"/>
<evidence type="ECO:0000256" key="3">
    <source>
        <dbReference type="ARBA" id="ARBA00011738"/>
    </source>
</evidence>
<dbReference type="Pfam" id="PF03199">
    <property type="entry name" value="GSH_synthase"/>
    <property type="match status" value="1"/>
</dbReference>
<feature type="binding site" evidence="11">
    <location>
        <position position="143"/>
    </location>
    <ligand>
        <name>ATP</name>
        <dbReference type="ChEBI" id="CHEBI:30616"/>
    </ligand>
</feature>
<dbReference type="InterPro" id="IPR005615">
    <property type="entry name" value="Glutathione_synthase"/>
</dbReference>
<reference evidence="16" key="1">
    <citation type="submission" date="2016-05" db="EMBL/GenBank/DDBJ databases">
        <title>Comparative genomics of biotechnologically important yeasts.</title>
        <authorList>
            <consortium name="DOE Joint Genome Institute"/>
            <person name="Riley R."/>
            <person name="Haridas S."/>
            <person name="Wolfe K.H."/>
            <person name="Lopes M.R."/>
            <person name="Hittinger C.T."/>
            <person name="Goker M."/>
            <person name="Salamov A."/>
            <person name="Wisecaver J."/>
            <person name="Long T.M."/>
            <person name="Aerts A.L."/>
            <person name="Barry K."/>
            <person name="Choi C."/>
            <person name="Clum A."/>
            <person name="Coughlan A.Y."/>
            <person name="Deshpande S."/>
            <person name="Douglass A.P."/>
            <person name="Hanson S.J."/>
            <person name="Klenk H.-P."/>
            <person name="Labutti K."/>
            <person name="Lapidus A."/>
            <person name="Lindquist E."/>
            <person name="Lipzen A."/>
            <person name="Meier-Kolthoff J.P."/>
            <person name="Ohm R.A."/>
            <person name="Otillar R.P."/>
            <person name="Pangilinan J."/>
            <person name="Peng Y."/>
            <person name="Rokas A."/>
            <person name="Rosa C.A."/>
            <person name="Scheuner C."/>
            <person name="Sibirny A.A."/>
            <person name="Slot J.C."/>
            <person name="Stielow J.B."/>
            <person name="Sun H."/>
            <person name="Kurtzman C.P."/>
            <person name="Blackwell M."/>
            <person name="Grigoriev I.V."/>
            <person name="Jeffries T.W."/>
        </authorList>
    </citation>
    <scope>NUCLEOTIDE SEQUENCE [LARGE SCALE GENOMIC DNA]</scope>
    <source>
        <strain evidence="16">NRRL Y-1933</strain>
    </source>
</reference>
<feature type="binding site" evidence="11">
    <location>
        <begin position="378"/>
        <end position="387"/>
    </location>
    <ligand>
        <name>ATP</name>
        <dbReference type="ChEBI" id="CHEBI:30616"/>
    </ligand>
</feature>
<evidence type="ECO:0000256" key="9">
    <source>
        <dbReference type="ARBA" id="ARBA00022842"/>
    </source>
</evidence>
<feature type="binding site" evidence="13">
    <location>
        <begin position="147"/>
        <end position="150"/>
    </location>
    <ligand>
        <name>substrate</name>
    </ligand>
</feature>
<gene>
    <name evidence="15" type="ORF">HYPBUDRAFT_9436</name>
</gene>
<name>A0A1E4RS89_9ASCO</name>
<evidence type="ECO:0000256" key="11">
    <source>
        <dbReference type="PIRSR" id="PIRSR001558-1"/>
    </source>
</evidence>
<dbReference type="GeneID" id="30998473"/>
<dbReference type="InterPro" id="IPR014042">
    <property type="entry name" value="Glutathione_synthase_a-hlx"/>
</dbReference>
<organism evidence="15 16">
    <name type="scientific">Hyphopichia burtonii NRRL Y-1933</name>
    <dbReference type="NCBI Taxonomy" id="984485"/>
    <lineage>
        <taxon>Eukaryota</taxon>
        <taxon>Fungi</taxon>
        <taxon>Dikarya</taxon>
        <taxon>Ascomycota</taxon>
        <taxon>Saccharomycotina</taxon>
        <taxon>Pichiomycetes</taxon>
        <taxon>Debaryomycetaceae</taxon>
        <taxon>Hyphopichia</taxon>
    </lineage>
</organism>
<feature type="binding site" evidence="12">
    <location>
        <position position="143"/>
    </location>
    <ligand>
        <name>Mg(2+)</name>
        <dbReference type="ChEBI" id="CHEBI:18420"/>
    </ligand>
</feature>
<dbReference type="InterPro" id="IPR037013">
    <property type="entry name" value="GSH-S_sub-bd_sf"/>
</dbReference>
<feature type="binding site" evidence="13">
    <location>
        <begin position="224"/>
        <end position="226"/>
    </location>
    <ligand>
        <name>substrate</name>
    </ligand>
</feature>